<reference evidence="2 3" key="1">
    <citation type="submission" date="2015-09" db="EMBL/GenBank/DDBJ databases">
        <authorList>
            <consortium name="Swine Surveillance"/>
        </authorList>
    </citation>
    <scope>NUCLEOTIDE SEQUENCE [LARGE SCALE GENOMIC DNA]</scope>
    <source>
        <strain evidence="2 3">CECT 4357</strain>
    </source>
</reference>
<dbReference type="InterPro" id="IPR029033">
    <property type="entry name" value="His_PPase_superfam"/>
</dbReference>
<accession>A0A0P1FBI6</accession>
<dbReference type="PANTHER" id="PTHR20935:SF0">
    <property type="entry name" value="SERINE_THREONINE-PROTEIN PHOSPHATASE PGAM5, MITOCHONDRIAL"/>
    <property type="match status" value="1"/>
</dbReference>
<dbReference type="Gene3D" id="3.40.50.1240">
    <property type="entry name" value="Phosphoglycerate mutase-like"/>
    <property type="match status" value="1"/>
</dbReference>
<protein>
    <submittedName>
        <fullName evidence="2">Alpha-ribazole phosphatase</fullName>
    </submittedName>
</protein>
<dbReference type="EMBL" id="CYSA01000016">
    <property type="protein sequence ID" value="CUH65423.1"/>
    <property type="molecule type" value="Genomic_DNA"/>
</dbReference>
<keyword evidence="1" id="KW-0378">Hydrolase</keyword>
<dbReference type="SUPFAM" id="SSF53254">
    <property type="entry name" value="Phosphoglycerate mutase-like"/>
    <property type="match status" value="1"/>
</dbReference>
<dbReference type="AlphaFoldDB" id="A0A0P1FBI6"/>
<dbReference type="RefSeq" id="WP_058262586.1">
    <property type="nucleotide sequence ID" value="NZ_CP051181.1"/>
</dbReference>
<dbReference type="InterPro" id="IPR051021">
    <property type="entry name" value="Mito_Ser/Thr_phosphatase"/>
</dbReference>
<dbReference type="STRING" id="53501.SAMN04488043_110142"/>
<keyword evidence="3" id="KW-1185">Reference proteome</keyword>
<evidence type="ECO:0000313" key="2">
    <source>
        <dbReference type="EMBL" id="CUH65423.1"/>
    </source>
</evidence>
<dbReference type="SMART" id="SM00855">
    <property type="entry name" value="PGAM"/>
    <property type="match status" value="1"/>
</dbReference>
<dbReference type="OrthoDB" id="280692at2"/>
<gene>
    <name evidence="2" type="ORF">TG4357_01854</name>
</gene>
<name>A0A0P1FBI6_THAGE</name>
<dbReference type="Pfam" id="PF00300">
    <property type="entry name" value="His_Phos_1"/>
    <property type="match status" value="1"/>
</dbReference>
<organism evidence="2 3">
    <name type="scientific">Thalassovita gelatinovora</name>
    <name type="common">Thalassobius gelatinovorus</name>
    <dbReference type="NCBI Taxonomy" id="53501"/>
    <lineage>
        <taxon>Bacteria</taxon>
        <taxon>Pseudomonadati</taxon>
        <taxon>Pseudomonadota</taxon>
        <taxon>Alphaproteobacteria</taxon>
        <taxon>Rhodobacterales</taxon>
        <taxon>Roseobacteraceae</taxon>
        <taxon>Thalassovita</taxon>
    </lineage>
</organism>
<dbReference type="InterPro" id="IPR013078">
    <property type="entry name" value="His_Pase_superF_clade-1"/>
</dbReference>
<proteinExistence type="predicted"/>
<dbReference type="CDD" id="cd07067">
    <property type="entry name" value="HP_PGM_like"/>
    <property type="match status" value="1"/>
</dbReference>
<evidence type="ECO:0000256" key="1">
    <source>
        <dbReference type="ARBA" id="ARBA00022801"/>
    </source>
</evidence>
<dbReference type="GO" id="GO:0016787">
    <property type="term" value="F:hydrolase activity"/>
    <property type="evidence" value="ECO:0007669"/>
    <property type="project" value="UniProtKB-KW"/>
</dbReference>
<sequence length="222" mass="24807">MPELYLIRHAQASFGAADYDVLSDLGHEQSFALGKALAEQGVQPDGLFIGAQRRHRETLEGILKGMGRDPQQAQIHAGLNEFDFKSLLDAHYRNRTAPDHMHDERKSHFRTLRDTVLAWQRDEIVDPPETWASFVGRVEAARQMMIESGAEKIVAVSSGGAIGQMIAATLCTPSEQQIKLQLQMKNCAVNRFVFSERSFYLHGFNETPHITAANADPLLTYS</sequence>
<dbReference type="Proteomes" id="UP000051587">
    <property type="component" value="Unassembled WGS sequence"/>
</dbReference>
<dbReference type="PANTHER" id="PTHR20935">
    <property type="entry name" value="PHOSPHOGLYCERATE MUTASE-RELATED"/>
    <property type="match status" value="1"/>
</dbReference>
<evidence type="ECO:0000313" key="3">
    <source>
        <dbReference type="Proteomes" id="UP000051587"/>
    </source>
</evidence>